<sequence length="167" mass="17900">MSELNPGDEDGVMLGDGGVVGFIQEGGTREIVEDPEKSVPKETDPPKKGEAFIRFLKELNEEENRMREENFDYSQALSDLSMGDASGLWKEVEDKAFLARLYSGKVLKVFFGFVGAVLAAAIVAAAVLLLSILTFGAAPAIGFGISVGAFVLTNSSLCFFIGRNSKP</sequence>
<gene>
    <name evidence="2" type="ORF">Cvel_12612</name>
</gene>
<accession>A0A0G4IAN5</accession>
<organism evidence="2">
    <name type="scientific">Chromera velia CCMP2878</name>
    <dbReference type="NCBI Taxonomy" id="1169474"/>
    <lineage>
        <taxon>Eukaryota</taxon>
        <taxon>Sar</taxon>
        <taxon>Alveolata</taxon>
        <taxon>Colpodellida</taxon>
        <taxon>Chromeraceae</taxon>
        <taxon>Chromera</taxon>
    </lineage>
</organism>
<dbReference type="VEuPathDB" id="CryptoDB:Cvel_12612"/>
<evidence type="ECO:0000256" key="1">
    <source>
        <dbReference type="SAM" id="Phobius"/>
    </source>
</evidence>
<reference evidence="2" key="1">
    <citation type="submission" date="2014-11" db="EMBL/GenBank/DDBJ databases">
        <authorList>
            <person name="Otto D Thomas"/>
            <person name="Naeem Raeece"/>
        </authorList>
    </citation>
    <scope>NUCLEOTIDE SEQUENCE</scope>
</reference>
<feature type="transmembrane region" description="Helical" evidence="1">
    <location>
        <begin position="141"/>
        <end position="162"/>
    </location>
</feature>
<protein>
    <submittedName>
        <fullName evidence="2">Uncharacterized protein</fullName>
    </submittedName>
</protein>
<feature type="transmembrane region" description="Helical" evidence="1">
    <location>
        <begin position="109"/>
        <end position="135"/>
    </location>
</feature>
<dbReference type="AlphaFoldDB" id="A0A0G4IAN5"/>
<keyword evidence="1" id="KW-0472">Membrane</keyword>
<keyword evidence="1" id="KW-1133">Transmembrane helix</keyword>
<dbReference type="EMBL" id="CDMZ01005768">
    <property type="protein sequence ID" value="CEM54234.1"/>
    <property type="molecule type" value="Genomic_DNA"/>
</dbReference>
<proteinExistence type="predicted"/>
<keyword evidence="1" id="KW-0812">Transmembrane</keyword>
<name>A0A0G4IAN5_9ALVE</name>
<evidence type="ECO:0000313" key="2">
    <source>
        <dbReference type="EMBL" id="CEM54234.1"/>
    </source>
</evidence>